<evidence type="ECO:0000259" key="13">
    <source>
        <dbReference type="PROSITE" id="PS50041"/>
    </source>
</evidence>
<dbReference type="OMA" id="GGDICEH"/>
<dbReference type="InterPro" id="IPR001304">
    <property type="entry name" value="C-type_lectin-like"/>
</dbReference>
<keyword evidence="6 12" id="KW-1133">Transmembrane helix</keyword>
<dbReference type="PROSITE" id="PS50041">
    <property type="entry name" value="C_TYPE_LECTIN_2"/>
    <property type="match status" value="7"/>
</dbReference>
<dbReference type="FunFam" id="2.80.10.50:FF:000039">
    <property type="entry name" value="Secretory phospholipase A2 receptor"/>
    <property type="match status" value="1"/>
</dbReference>
<feature type="domain" description="C-type lectin" evidence="13">
    <location>
        <begin position="377"/>
        <end position="494"/>
    </location>
</feature>
<evidence type="ECO:0000313" key="16">
    <source>
        <dbReference type="Proteomes" id="UP000287033"/>
    </source>
</evidence>
<evidence type="ECO:0000256" key="1">
    <source>
        <dbReference type="ARBA" id="ARBA00004167"/>
    </source>
</evidence>
<dbReference type="EMBL" id="BEZZ01000005">
    <property type="protein sequence ID" value="GCC22033.1"/>
    <property type="molecule type" value="Genomic_DNA"/>
</dbReference>
<dbReference type="InterPro" id="IPR018378">
    <property type="entry name" value="C-type_lectin_CS"/>
</dbReference>
<feature type="disulfide bond" evidence="11">
    <location>
        <begin position="173"/>
        <end position="199"/>
    </location>
</feature>
<feature type="domain" description="C-type lectin" evidence="13">
    <location>
        <begin position="784"/>
        <end position="904"/>
    </location>
</feature>
<keyword evidence="16" id="KW-1185">Reference proteome</keyword>
<dbReference type="CDD" id="cd00037">
    <property type="entry name" value="CLECT"/>
    <property type="match status" value="7"/>
</dbReference>
<dbReference type="Gene3D" id="3.10.100.10">
    <property type="entry name" value="Mannose-Binding Protein A, subunit A"/>
    <property type="match status" value="8"/>
</dbReference>
<dbReference type="InterPro" id="IPR050111">
    <property type="entry name" value="C-type_lectin/snaclec_domain"/>
</dbReference>
<dbReference type="InterPro" id="IPR000772">
    <property type="entry name" value="Ricin_B_lectin"/>
</dbReference>
<dbReference type="PROSITE" id="PS50231">
    <property type="entry name" value="RICIN_B_LECTIN"/>
    <property type="match status" value="1"/>
</dbReference>
<gene>
    <name evidence="15" type="ORF">chiPu_0000417</name>
</gene>
<keyword evidence="5" id="KW-0677">Repeat</keyword>
<dbReference type="Pfam" id="PF24562">
    <property type="entry name" value="CysR_MRC2_N"/>
    <property type="match status" value="1"/>
</dbReference>
<evidence type="ECO:0000256" key="9">
    <source>
        <dbReference type="ARBA" id="ARBA00023170"/>
    </source>
</evidence>
<reference evidence="15 16" key="1">
    <citation type="journal article" date="2018" name="Nat. Ecol. Evol.">
        <title>Shark genomes provide insights into elasmobranch evolution and the origin of vertebrates.</title>
        <authorList>
            <person name="Hara Y"/>
            <person name="Yamaguchi K"/>
            <person name="Onimaru K"/>
            <person name="Kadota M"/>
            <person name="Koyanagi M"/>
            <person name="Keeley SD"/>
            <person name="Tatsumi K"/>
            <person name="Tanaka K"/>
            <person name="Motone F"/>
            <person name="Kageyama Y"/>
            <person name="Nozu R"/>
            <person name="Adachi N"/>
            <person name="Nishimura O"/>
            <person name="Nakagawa R"/>
            <person name="Tanegashima C"/>
            <person name="Kiyatake I"/>
            <person name="Matsumoto R"/>
            <person name="Murakumo K"/>
            <person name="Nishida K"/>
            <person name="Terakita A"/>
            <person name="Kuratani S"/>
            <person name="Sato K"/>
            <person name="Hyodo S Kuraku.S."/>
        </authorList>
    </citation>
    <scope>NUCLEOTIDE SEQUENCE [LARGE SCALE GENOMIC DNA]</scope>
</reference>
<keyword evidence="3 12" id="KW-0812">Transmembrane</keyword>
<dbReference type="Gene3D" id="2.80.10.50">
    <property type="match status" value="1"/>
</dbReference>
<feature type="domain" description="Fibronectin type-II" evidence="14">
    <location>
        <begin position="168"/>
        <end position="216"/>
    </location>
</feature>
<accession>A0A401RV84</accession>
<evidence type="ECO:0000256" key="12">
    <source>
        <dbReference type="SAM" id="Phobius"/>
    </source>
</evidence>
<evidence type="ECO:0000256" key="7">
    <source>
        <dbReference type="ARBA" id="ARBA00023136"/>
    </source>
</evidence>
<dbReference type="SUPFAM" id="SSF56436">
    <property type="entry name" value="C-type lectin-like"/>
    <property type="match status" value="8"/>
</dbReference>
<dbReference type="InterPro" id="IPR016186">
    <property type="entry name" value="C-type_lectin-like/link_sf"/>
</dbReference>
<sequence length="1452" mass="167248">MLLWSCYIGASSEETDRTTSALNQNELLRLLGNNIFILQSEHLNRCITMKSQELILDDCSQPSSNMLWKWVSRHRLFHLSSSMCLGLNVSTKQQPLKLFNCESTMAILWWHCSGKVLTSASQYKLAVGQGQHIVAERTVYDRWKRYMTQDEGPCEHPYEEVHTVLGNSRGMPCALPFKYNNRWYHECTNEGREDKLFWCATTSNYDVDETWGFCPNLDPGCDLLWEKDPFSPTCYQYNLLALHSWNEAHASCQAQGGDLLSIRDPKEQEYIVKRLQNVGILAWIGLNHLDEGAGWQWSDGEPLSFVNWDTDQPQSSLRGTFHCGSLSSKFDYRWSSAVCETALPYICEKVINSTKKVEPFEFWQYRTTYCESGWLSYNGFCYKMHKEDLSWKDALMSCRLNGSELISIHSLADVAVLIKQFKNETVPEVWIGLANNRTPAQFTWSEGSTVTFTYWHKNEPNAPYNTTEHCVSSQKIDGRWKVRECEENKWSICKKPGKVEQRQPGKDEGCPESWKRYEESCYKIDNDLQTYEEISKKKYCPLITIENRFEQAFINSLISNFAREGHKNFWIGGCVALVRVKSHILWEVKDCKTFKAMSLCEQKVATTPRSKSFPDQAMKAKAKCHFGWESSPDLLNCFKVFHHEKVLKKRTWEEAEQFCQAFGAHLASFSHYSEEVFLNEILGWMFAREEERWFWIGFNKRNPSSLGSWAWSDGTGVVSLFSLDRDKDDDVRICAAYKFDKTIAPFRCDEKLGWVCKMPKGAELKKPDWYIDEEQFAFAPWIFFQGAEYLFFETEGKWLAAAVACSLMGSDLASINTAKEQDFIKNRIEKFLANGHEKWWIGLYAENSKAGFRWIDDSTMYYNNWDFNYPSRLPKHSGRCVYMSSKTGRWGDSKCFLSLPFICERHNISLIEVHKVESYLPDLSCPKGWLYFENKCFLLYAPKDKSQLKHWYSAQMFCSIRGGTLATIENEIEQAFLTIQLLDRPTSVWIGLHSDNFERWVNGKPVKYSNWLPNEPARDTADPYKNDPTSEHLNSPILQEESKRCALLSNSHAYHSTGRWYTRTCNTNYYGFVCQKYPDKPVHHINASSVYPMLDTFAYGNYTYKLIKKNVTWYEALTECRQRGTELVSITDQYHQAFLTVVVNRLSHPHWIGLSSPDDGKSFIWSDGSGNIFSHWAEEDVHSSHDCGYMDTNGYWKTTNCETQLPGAFCQVLQTATSSSSAYKVKCPNATKELPWIPFRGNCYLFDLALYNSSSLTMDKAKEVCGNLATKSFILHIKDEEENNFVFEQVRTYSHIVDEIWLGITFDVIDNTLKWFDGTSVTYSNWGSEESEANNFTVGLCAAMRSSDGSWFMTDCGEGLGTVCQTDLSGRTYIPKLQGYQIGNGTILNIVIALVVTVVIVLGAVVFWYLWKKNQPPFRFSGNAYYRQTTPEGTDCDGNVLIAAFERNSEAN</sequence>
<evidence type="ECO:0000256" key="6">
    <source>
        <dbReference type="ARBA" id="ARBA00022989"/>
    </source>
</evidence>
<feature type="domain" description="C-type lectin" evidence="13">
    <location>
        <begin position="637"/>
        <end position="757"/>
    </location>
</feature>
<evidence type="ECO:0000259" key="14">
    <source>
        <dbReference type="PROSITE" id="PS51092"/>
    </source>
</evidence>
<evidence type="ECO:0008006" key="17">
    <source>
        <dbReference type="Google" id="ProtNLM"/>
    </source>
</evidence>
<keyword evidence="8 11" id="KW-1015">Disulfide bond</keyword>
<dbReference type="PANTHER" id="PTHR22803">
    <property type="entry name" value="MANNOSE, PHOSPHOLIPASE, LECTIN RECEPTOR RELATED"/>
    <property type="match status" value="1"/>
</dbReference>
<dbReference type="InterPro" id="IPR035992">
    <property type="entry name" value="Ricin_B-like_lectins"/>
</dbReference>
<feature type="disulfide bond" evidence="11">
    <location>
        <begin position="187"/>
        <end position="214"/>
    </location>
</feature>
<keyword evidence="2" id="KW-0254">Endocytosis</keyword>
<dbReference type="GO" id="GO:0016020">
    <property type="term" value="C:membrane"/>
    <property type="evidence" value="ECO:0007669"/>
    <property type="project" value="UniProtKB-SubCell"/>
</dbReference>
<evidence type="ECO:0000256" key="3">
    <source>
        <dbReference type="ARBA" id="ARBA00022692"/>
    </source>
</evidence>
<keyword evidence="7 12" id="KW-0472">Membrane</keyword>
<evidence type="ECO:0000256" key="5">
    <source>
        <dbReference type="ARBA" id="ARBA00022737"/>
    </source>
</evidence>
<protein>
    <recommendedName>
        <fullName evidence="17">Secretory phospholipase A2 receptor</fullName>
    </recommendedName>
</protein>
<dbReference type="Gene3D" id="2.10.10.10">
    <property type="entry name" value="Fibronectin, type II, collagen-binding"/>
    <property type="match status" value="1"/>
</dbReference>
<dbReference type="PROSITE" id="PS00615">
    <property type="entry name" value="C_TYPE_LECTIN_1"/>
    <property type="match status" value="2"/>
</dbReference>
<dbReference type="PROSITE" id="PS51092">
    <property type="entry name" value="FN2_2"/>
    <property type="match status" value="1"/>
</dbReference>
<organism evidence="15 16">
    <name type="scientific">Chiloscyllium punctatum</name>
    <name type="common">Brownbanded bambooshark</name>
    <name type="synonym">Hemiscyllium punctatum</name>
    <dbReference type="NCBI Taxonomy" id="137246"/>
    <lineage>
        <taxon>Eukaryota</taxon>
        <taxon>Metazoa</taxon>
        <taxon>Chordata</taxon>
        <taxon>Craniata</taxon>
        <taxon>Vertebrata</taxon>
        <taxon>Chondrichthyes</taxon>
        <taxon>Elasmobranchii</taxon>
        <taxon>Galeomorphii</taxon>
        <taxon>Galeoidea</taxon>
        <taxon>Orectolobiformes</taxon>
        <taxon>Hemiscylliidae</taxon>
        <taxon>Chiloscyllium</taxon>
    </lineage>
</organism>
<dbReference type="SMART" id="SM00458">
    <property type="entry name" value="RICIN"/>
    <property type="match status" value="1"/>
</dbReference>
<dbReference type="SUPFAM" id="SSF50370">
    <property type="entry name" value="Ricin B-like lectins"/>
    <property type="match status" value="1"/>
</dbReference>
<dbReference type="OrthoDB" id="5858677at2759"/>
<comment type="subcellular location">
    <subcellularLocation>
        <location evidence="1">Membrane</location>
        <topology evidence="1">Single-pass membrane protein</topology>
    </subcellularLocation>
</comment>
<keyword evidence="10" id="KW-0325">Glycoprotein</keyword>
<keyword evidence="4" id="KW-0732">Signal</keyword>
<comment type="caution">
    <text evidence="15">The sequence shown here is derived from an EMBL/GenBank/DDBJ whole genome shotgun (WGS) entry which is preliminary data.</text>
</comment>
<feature type="domain" description="C-type lectin" evidence="13">
    <location>
        <begin position="1099"/>
        <end position="1206"/>
    </location>
</feature>
<evidence type="ECO:0000256" key="2">
    <source>
        <dbReference type="ARBA" id="ARBA00022583"/>
    </source>
</evidence>
<proteinExistence type="predicted"/>
<evidence type="ECO:0000313" key="15">
    <source>
        <dbReference type="EMBL" id="GCC22033.1"/>
    </source>
</evidence>
<keyword evidence="9" id="KW-0675">Receptor</keyword>
<feature type="domain" description="C-type lectin" evidence="13">
    <location>
        <begin position="932"/>
        <end position="1066"/>
    </location>
</feature>
<dbReference type="InterPro" id="IPR036943">
    <property type="entry name" value="FN_type2_sf"/>
</dbReference>
<evidence type="ECO:0000256" key="10">
    <source>
        <dbReference type="ARBA" id="ARBA00023180"/>
    </source>
</evidence>
<dbReference type="Pfam" id="PF00059">
    <property type="entry name" value="Lectin_C"/>
    <property type="match status" value="7"/>
</dbReference>
<feature type="domain" description="C-type lectin" evidence="13">
    <location>
        <begin position="1239"/>
        <end position="1365"/>
    </location>
</feature>
<dbReference type="GO" id="GO:0006897">
    <property type="term" value="P:endocytosis"/>
    <property type="evidence" value="ECO:0007669"/>
    <property type="project" value="UniProtKB-KW"/>
</dbReference>
<dbReference type="SMART" id="SM00059">
    <property type="entry name" value="FN2"/>
    <property type="match status" value="1"/>
</dbReference>
<dbReference type="PRINTS" id="PR00013">
    <property type="entry name" value="FNTYPEII"/>
</dbReference>
<dbReference type="Pfam" id="PF00040">
    <property type="entry name" value="fn2"/>
    <property type="match status" value="1"/>
</dbReference>
<dbReference type="InterPro" id="IPR000562">
    <property type="entry name" value="FN_type2_dom"/>
</dbReference>
<feature type="transmembrane region" description="Helical" evidence="12">
    <location>
        <begin position="1387"/>
        <end position="1411"/>
    </location>
</feature>
<dbReference type="FunFam" id="2.10.10.10:FF:000001">
    <property type="entry name" value="Fibronectin 1a isoform 1"/>
    <property type="match status" value="1"/>
</dbReference>
<evidence type="ECO:0000256" key="8">
    <source>
        <dbReference type="ARBA" id="ARBA00023157"/>
    </source>
</evidence>
<dbReference type="CDD" id="cd00062">
    <property type="entry name" value="FN2"/>
    <property type="match status" value="1"/>
</dbReference>
<feature type="domain" description="C-type lectin" evidence="13">
    <location>
        <begin position="230"/>
        <end position="348"/>
    </location>
</feature>
<dbReference type="SMART" id="SM00034">
    <property type="entry name" value="CLECT"/>
    <property type="match status" value="8"/>
</dbReference>
<dbReference type="PROSITE" id="PS00023">
    <property type="entry name" value="FN2_1"/>
    <property type="match status" value="1"/>
</dbReference>
<dbReference type="InterPro" id="IPR016187">
    <property type="entry name" value="CTDL_fold"/>
</dbReference>
<name>A0A401RV84_CHIPU</name>
<dbReference type="STRING" id="137246.A0A401RV84"/>
<dbReference type="Proteomes" id="UP000287033">
    <property type="component" value="Unassembled WGS sequence"/>
</dbReference>
<evidence type="ECO:0000256" key="11">
    <source>
        <dbReference type="PROSITE-ProRule" id="PRU00479"/>
    </source>
</evidence>
<evidence type="ECO:0000256" key="4">
    <source>
        <dbReference type="ARBA" id="ARBA00022729"/>
    </source>
</evidence>